<evidence type="ECO:0000256" key="2">
    <source>
        <dbReference type="ARBA" id="ARBA00014213"/>
    </source>
</evidence>
<name>A0A381PR91_9ZZZZ</name>
<feature type="transmembrane region" description="Helical" evidence="9">
    <location>
        <begin position="295"/>
        <end position="313"/>
    </location>
</feature>
<feature type="non-terminal residue" evidence="10">
    <location>
        <position position="1"/>
    </location>
</feature>
<feature type="transmembrane region" description="Helical" evidence="9">
    <location>
        <begin position="118"/>
        <end position="145"/>
    </location>
</feature>
<comment type="subcellular location">
    <subcellularLocation>
        <location evidence="1">Cell inner membrane</location>
        <topology evidence="1">Multi-pass membrane protein</topology>
    </subcellularLocation>
</comment>
<dbReference type="GO" id="GO:0043190">
    <property type="term" value="C:ATP-binding cassette (ABC) transporter complex"/>
    <property type="evidence" value="ECO:0007669"/>
    <property type="project" value="InterPro"/>
</dbReference>
<evidence type="ECO:0000313" key="10">
    <source>
        <dbReference type="EMBL" id="SUZ69571.1"/>
    </source>
</evidence>
<evidence type="ECO:0000256" key="9">
    <source>
        <dbReference type="SAM" id="Phobius"/>
    </source>
</evidence>
<keyword evidence="4" id="KW-1003">Cell membrane</keyword>
<keyword evidence="3" id="KW-0813">Transport</keyword>
<dbReference type="EMBL" id="UINC01001065">
    <property type="protein sequence ID" value="SUZ69571.1"/>
    <property type="molecule type" value="Genomic_DNA"/>
</dbReference>
<feature type="transmembrane region" description="Helical" evidence="9">
    <location>
        <begin position="72"/>
        <end position="97"/>
    </location>
</feature>
<feature type="transmembrane region" description="Helical" evidence="9">
    <location>
        <begin position="361"/>
        <end position="380"/>
    </location>
</feature>
<keyword evidence="5" id="KW-0997">Cell inner membrane</keyword>
<dbReference type="GO" id="GO:0055085">
    <property type="term" value="P:transmembrane transport"/>
    <property type="evidence" value="ECO:0007669"/>
    <property type="project" value="InterPro"/>
</dbReference>
<keyword evidence="7 9" id="KW-1133">Transmembrane helix</keyword>
<protein>
    <recommendedName>
        <fullName evidence="2">Lipopolysaccharide export system permease protein LptF</fullName>
    </recommendedName>
</protein>
<evidence type="ECO:0000256" key="1">
    <source>
        <dbReference type="ARBA" id="ARBA00004429"/>
    </source>
</evidence>
<dbReference type="PANTHER" id="PTHR33529">
    <property type="entry name" value="SLR0882 PROTEIN-RELATED"/>
    <property type="match status" value="1"/>
</dbReference>
<feature type="transmembrane region" description="Helical" evidence="9">
    <location>
        <begin position="31"/>
        <end position="52"/>
    </location>
</feature>
<keyword evidence="6 9" id="KW-0812">Transmembrane</keyword>
<evidence type="ECO:0000256" key="6">
    <source>
        <dbReference type="ARBA" id="ARBA00022692"/>
    </source>
</evidence>
<dbReference type="NCBIfam" id="TIGR04407">
    <property type="entry name" value="LptF_YjgP"/>
    <property type="match status" value="1"/>
</dbReference>
<feature type="transmembrane region" description="Helical" evidence="9">
    <location>
        <begin position="325"/>
        <end position="341"/>
    </location>
</feature>
<evidence type="ECO:0000256" key="3">
    <source>
        <dbReference type="ARBA" id="ARBA00022448"/>
    </source>
</evidence>
<dbReference type="GO" id="GO:0015920">
    <property type="term" value="P:lipopolysaccharide transport"/>
    <property type="evidence" value="ECO:0007669"/>
    <property type="project" value="TreeGrafter"/>
</dbReference>
<evidence type="ECO:0000256" key="4">
    <source>
        <dbReference type="ARBA" id="ARBA00022475"/>
    </source>
</evidence>
<dbReference type="Pfam" id="PF03739">
    <property type="entry name" value="LptF_LptG"/>
    <property type="match status" value="1"/>
</dbReference>
<sequence>VAFKSSSKLLFRTKNGHFTDLIIFRYLSKQILQVMSAVTVILLIVGITSRFLQYLGQAVAGELSSDVLMLLMFYRLPDFLLVILPLAFFLGVLLAYGRMYAENEMVVLLGSGTSQLRLLCLTLGTSLIVLVITAVVSLSLAPWGVRNTEQLKQNQEQLTEIDLIVAGQFQTFSGGERVTYAERTSNVPIVGRQLQNVFIALSKQNGGVEQAPPRIVLAETARPEIDPESGARFMRLENVLQYDGTPGVGDFNVAQFDVHSLLLPAPAEFEEILVEETMTTVELLASSSPEHQAEVQWRLSIVLLIPVITLIAVPMSKVDPRHGRYGKLIPAALVYAAYFLSLRFSRDLVAEGELSVTVGFWWVHVIFIVIGIAMFCFPGITSNLSPGKTRPMS</sequence>
<gene>
    <name evidence="10" type="ORF">METZ01_LOCUS22425</name>
</gene>
<keyword evidence="8 9" id="KW-0472">Membrane</keyword>
<reference evidence="10" key="1">
    <citation type="submission" date="2018-05" db="EMBL/GenBank/DDBJ databases">
        <authorList>
            <person name="Lanie J.A."/>
            <person name="Ng W.-L."/>
            <person name="Kazmierczak K.M."/>
            <person name="Andrzejewski T.M."/>
            <person name="Davidsen T.M."/>
            <person name="Wayne K.J."/>
            <person name="Tettelin H."/>
            <person name="Glass J.I."/>
            <person name="Rusch D."/>
            <person name="Podicherti R."/>
            <person name="Tsui H.-C.T."/>
            <person name="Winkler M.E."/>
        </authorList>
    </citation>
    <scope>NUCLEOTIDE SEQUENCE</scope>
</reference>
<dbReference type="AlphaFoldDB" id="A0A381PR91"/>
<dbReference type="PANTHER" id="PTHR33529:SF7">
    <property type="entry name" value="LIPOPOLYSACCHARIDE EXPORT SYSTEM PERMEASE PROTEIN LPTF"/>
    <property type="match status" value="1"/>
</dbReference>
<organism evidence="10">
    <name type="scientific">marine metagenome</name>
    <dbReference type="NCBI Taxonomy" id="408172"/>
    <lineage>
        <taxon>unclassified sequences</taxon>
        <taxon>metagenomes</taxon>
        <taxon>ecological metagenomes</taxon>
    </lineage>
</organism>
<evidence type="ECO:0000256" key="8">
    <source>
        <dbReference type="ARBA" id="ARBA00023136"/>
    </source>
</evidence>
<proteinExistence type="predicted"/>
<dbReference type="InterPro" id="IPR030922">
    <property type="entry name" value="LptF"/>
</dbReference>
<dbReference type="InterPro" id="IPR005495">
    <property type="entry name" value="LptG/LptF_permease"/>
</dbReference>
<evidence type="ECO:0000256" key="7">
    <source>
        <dbReference type="ARBA" id="ARBA00022989"/>
    </source>
</evidence>
<evidence type="ECO:0000256" key="5">
    <source>
        <dbReference type="ARBA" id="ARBA00022519"/>
    </source>
</evidence>
<accession>A0A381PR91</accession>